<sequence length="182" mass="20836">MKLGVPSRCLPPFSSEFSSLVAIATTVTVTVLCYPLLNYLALGKNSSIPGVLSKLDTTEEESEEEMREVLCFRVTEQGNTEKRGEVRRYIYPNFKFSKSSMEDGHGSSLDLVNSTPQLQVSDKRVAEGILVIEKSKKAKVLHQEELLQMLREKENKVYCAYCCPVHIRNLEETKKYRHYFYK</sequence>
<evidence type="ECO:0000256" key="1">
    <source>
        <dbReference type="SAM" id="Phobius"/>
    </source>
</evidence>
<evidence type="ECO:0000313" key="3">
    <source>
        <dbReference type="Proteomes" id="UP000796880"/>
    </source>
</evidence>
<comment type="caution">
    <text evidence="2">The sequence shown here is derived from an EMBL/GenBank/DDBJ whole genome shotgun (WGS) entry which is preliminary data.</text>
</comment>
<keyword evidence="1" id="KW-1133">Transmembrane helix</keyword>
<feature type="transmembrane region" description="Helical" evidence="1">
    <location>
        <begin position="20"/>
        <end position="42"/>
    </location>
</feature>
<protein>
    <submittedName>
        <fullName evidence="2">Uncharacterized protein</fullName>
    </submittedName>
</protein>
<dbReference type="AlphaFoldDB" id="A0A8K0HL81"/>
<dbReference type="EMBL" id="VOIH02000002">
    <property type="protein sequence ID" value="KAF3454936.1"/>
    <property type="molecule type" value="Genomic_DNA"/>
</dbReference>
<keyword evidence="1" id="KW-0472">Membrane</keyword>
<evidence type="ECO:0000313" key="2">
    <source>
        <dbReference type="EMBL" id="KAF3454936.1"/>
    </source>
</evidence>
<accession>A0A8K0HL81</accession>
<organism evidence="2 3">
    <name type="scientific">Rhamnella rubrinervis</name>
    <dbReference type="NCBI Taxonomy" id="2594499"/>
    <lineage>
        <taxon>Eukaryota</taxon>
        <taxon>Viridiplantae</taxon>
        <taxon>Streptophyta</taxon>
        <taxon>Embryophyta</taxon>
        <taxon>Tracheophyta</taxon>
        <taxon>Spermatophyta</taxon>
        <taxon>Magnoliopsida</taxon>
        <taxon>eudicotyledons</taxon>
        <taxon>Gunneridae</taxon>
        <taxon>Pentapetalae</taxon>
        <taxon>rosids</taxon>
        <taxon>fabids</taxon>
        <taxon>Rosales</taxon>
        <taxon>Rhamnaceae</taxon>
        <taxon>rhamnoid group</taxon>
        <taxon>Rhamneae</taxon>
        <taxon>Rhamnella</taxon>
    </lineage>
</organism>
<name>A0A8K0HL81_9ROSA</name>
<proteinExistence type="predicted"/>
<keyword evidence="3" id="KW-1185">Reference proteome</keyword>
<keyword evidence="1" id="KW-0812">Transmembrane</keyword>
<dbReference type="Proteomes" id="UP000796880">
    <property type="component" value="Unassembled WGS sequence"/>
</dbReference>
<reference evidence="2" key="1">
    <citation type="submission" date="2020-03" db="EMBL/GenBank/DDBJ databases">
        <title>A high-quality chromosome-level genome assembly of a woody plant with both climbing and erect habits, Rhamnella rubrinervis.</title>
        <authorList>
            <person name="Lu Z."/>
            <person name="Yang Y."/>
            <person name="Zhu X."/>
            <person name="Sun Y."/>
        </authorList>
    </citation>
    <scope>NUCLEOTIDE SEQUENCE</scope>
    <source>
        <strain evidence="2">BYM</strain>
        <tissue evidence="2">Leaf</tissue>
    </source>
</reference>
<gene>
    <name evidence="2" type="ORF">FNV43_RR05384</name>
</gene>